<dbReference type="InterPro" id="IPR008274">
    <property type="entry name" value="AldOxase/xan_DH_MoCoBD1"/>
</dbReference>
<dbReference type="InterPro" id="IPR037165">
    <property type="entry name" value="AldOxase/xan_DH_Mopterin-bd_sf"/>
</dbReference>
<gene>
    <name evidence="3" type="ORF">M0L44_16080</name>
</gene>
<evidence type="ECO:0000313" key="4">
    <source>
        <dbReference type="Proteomes" id="UP001204851"/>
    </source>
</evidence>
<dbReference type="Pfam" id="PF01315">
    <property type="entry name" value="Ald_Xan_dh_C"/>
    <property type="match status" value="1"/>
</dbReference>
<evidence type="ECO:0000256" key="1">
    <source>
        <dbReference type="SAM" id="MobiDB-lite"/>
    </source>
</evidence>
<feature type="compositionally biased region" description="Basic and acidic residues" evidence="1">
    <location>
        <begin position="14"/>
        <end position="26"/>
    </location>
</feature>
<evidence type="ECO:0000259" key="2">
    <source>
        <dbReference type="SMART" id="SM01008"/>
    </source>
</evidence>
<dbReference type="EMBL" id="JAMXMC010000009">
    <property type="protein sequence ID" value="MCO5978218.1"/>
    <property type="molecule type" value="Genomic_DNA"/>
</dbReference>
<feature type="region of interest" description="Disordered" evidence="1">
    <location>
        <begin position="1"/>
        <end position="31"/>
    </location>
</feature>
<dbReference type="SUPFAM" id="SSF56003">
    <property type="entry name" value="Molybdenum cofactor-binding domain"/>
    <property type="match status" value="1"/>
</dbReference>
<dbReference type="Proteomes" id="UP001204851">
    <property type="component" value="Unassembled WGS sequence"/>
</dbReference>
<name>A0ABT1BPX5_9BURK</name>
<sequence>MPSSFDTPHQLLRPAEHLPTDIRPDATAKLGGQPGFLTDRIVPGQLRGLILGSPHPHARILRIDCSAARALPGAVAVLTHADIPGVADYGLRKVDRPVLCRDKVRYVGDPVAAIAAVDLATAYAARELIRVDYESLPLVDDPAAALAPDLPPEAWVHAGGNLLHAVQHAHGDWAAAEAATVHWVEDRYTTPRQMHAFLETEGGVAEPDGQGGLRLFFGGHNPVREAQVIADLLALPREKVHATGTPVGGSYGGKDELTVQPIAALLAWATQQPVRLHLSRPQSTDFGVKRHPMRIRMRTGCDAAGRLTVHDVDILADTGAYATHGPEVLDAAVEHAPGPYRHQAVQINARLAYTNNGVAGAFRGFGAVQVQYALEQQMDRLAARVGLAPDAFRALNLVAPTDPGPLGQQVVPFDGPQRALDVARQQPLWRDNPHHWRSADGRYRHGIGLALVHRSDGFGKNGPSASRMTLALAEDGAIELRTSFTELGQNLVGAIRATCVDQLGCGPDEVRPVLGDTRRAPDSGPVAASRATTLVWRAVTQARPAWQAALLGAAAAQLQVDAHTLRLGPGGVHDGQGLRLSHAALAQTLGRDRPTLCIELPPEDPAGNAPDVHFVFGACAAVAQVVVDSWSGMVRVEKLVMCTALGPVVTPQGYLGQMEGGAVMGLAMATQEDLRCEGGHYTARNLDAYLVPTLADAPEMDLIAIQNLPEGDPIGPRGAGEISVNFATPAVANALAAALQQPITRLPVLPAQVIALLEQTA</sequence>
<accession>A0ABT1BPX5</accession>
<dbReference type="SUPFAM" id="SSF54665">
    <property type="entry name" value="CO dehydrogenase molybdoprotein N-domain-like"/>
    <property type="match status" value="1"/>
</dbReference>
<dbReference type="Gene3D" id="3.30.365.10">
    <property type="entry name" value="Aldehyde oxidase/xanthine dehydrogenase, molybdopterin binding domain"/>
    <property type="match status" value="4"/>
</dbReference>
<dbReference type="Pfam" id="PF20256">
    <property type="entry name" value="MoCoBD_2"/>
    <property type="match status" value="1"/>
</dbReference>
<dbReference type="RefSeq" id="WP_252770825.1">
    <property type="nucleotide sequence ID" value="NZ_JAMXMC010000009.1"/>
</dbReference>
<dbReference type="InterPro" id="IPR016208">
    <property type="entry name" value="Ald_Oxase/xanthine_DH-like"/>
</dbReference>
<dbReference type="InterPro" id="IPR036856">
    <property type="entry name" value="Ald_Oxase/Xan_DH_a/b_sf"/>
</dbReference>
<organism evidence="3 4">
    <name type="scientific">Ideonella oryzae</name>
    <dbReference type="NCBI Taxonomy" id="2937441"/>
    <lineage>
        <taxon>Bacteria</taxon>
        <taxon>Pseudomonadati</taxon>
        <taxon>Pseudomonadota</taxon>
        <taxon>Betaproteobacteria</taxon>
        <taxon>Burkholderiales</taxon>
        <taxon>Sphaerotilaceae</taxon>
        <taxon>Ideonella</taxon>
    </lineage>
</organism>
<feature type="domain" description="Aldehyde oxidase/xanthine dehydrogenase a/b hammerhead" evidence="2">
    <location>
        <begin position="31"/>
        <end position="137"/>
    </location>
</feature>
<dbReference type="Gene3D" id="3.90.1170.50">
    <property type="entry name" value="Aldehyde oxidase/xanthine dehydrogenase, a/b hammerhead"/>
    <property type="match status" value="1"/>
</dbReference>
<keyword evidence="4" id="KW-1185">Reference proteome</keyword>
<dbReference type="InterPro" id="IPR000674">
    <property type="entry name" value="Ald_Oxase/Xan_DH_a/b"/>
</dbReference>
<proteinExistence type="predicted"/>
<dbReference type="PANTHER" id="PTHR11908">
    <property type="entry name" value="XANTHINE DEHYDROGENASE"/>
    <property type="match status" value="1"/>
</dbReference>
<dbReference type="InterPro" id="IPR046867">
    <property type="entry name" value="AldOxase/xan_DH_MoCoBD2"/>
</dbReference>
<comment type="caution">
    <text evidence="3">The sequence shown here is derived from an EMBL/GenBank/DDBJ whole genome shotgun (WGS) entry which is preliminary data.</text>
</comment>
<dbReference type="Pfam" id="PF02738">
    <property type="entry name" value="MoCoBD_1"/>
    <property type="match status" value="1"/>
</dbReference>
<dbReference type="PANTHER" id="PTHR11908:SF157">
    <property type="entry name" value="XANTHINE DEHYDROGENASE SUBUNIT D-RELATED"/>
    <property type="match status" value="1"/>
</dbReference>
<protein>
    <submittedName>
        <fullName evidence="3">Molybdopterin-dependent oxidoreductase</fullName>
    </submittedName>
</protein>
<evidence type="ECO:0000313" key="3">
    <source>
        <dbReference type="EMBL" id="MCO5978218.1"/>
    </source>
</evidence>
<dbReference type="SMART" id="SM01008">
    <property type="entry name" value="Ald_Xan_dh_C"/>
    <property type="match status" value="1"/>
</dbReference>
<reference evidence="3 4" key="1">
    <citation type="submission" date="2022-06" db="EMBL/GenBank/DDBJ databases">
        <title>Ideonella sp. NS12-5 Genome sequencing and assembly.</title>
        <authorList>
            <person name="Jung Y."/>
        </authorList>
    </citation>
    <scope>NUCLEOTIDE SEQUENCE [LARGE SCALE GENOMIC DNA]</scope>
    <source>
        <strain evidence="3 4">NS12-5</strain>
    </source>
</reference>